<evidence type="ECO:0008006" key="3">
    <source>
        <dbReference type="Google" id="ProtNLM"/>
    </source>
</evidence>
<proteinExistence type="predicted"/>
<dbReference type="EMBL" id="JBEZVE010000014">
    <property type="protein sequence ID" value="MEU3783982.1"/>
    <property type="molecule type" value="Genomic_DNA"/>
</dbReference>
<evidence type="ECO:0000313" key="1">
    <source>
        <dbReference type="EMBL" id="MEU3783982.1"/>
    </source>
</evidence>
<comment type="caution">
    <text evidence="1">The sequence shown here is derived from an EMBL/GenBank/DDBJ whole genome shotgun (WGS) entry which is preliminary data.</text>
</comment>
<protein>
    <recommendedName>
        <fullName evidence="3">Transposase</fullName>
    </recommendedName>
</protein>
<accession>A0ABV2ZN43</accession>
<sequence length="55" mass="5917">MRPHAGQGFFGRLPVCGVDSPHGVWSAMNRIRAGMDSGKAHHRCLVLDESGEITA</sequence>
<name>A0ABV2ZN43_9ACTN</name>
<reference evidence="1 2" key="1">
    <citation type="submission" date="2024-06" db="EMBL/GenBank/DDBJ databases">
        <title>The Natural Products Discovery Center: Release of the First 8490 Sequenced Strains for Exploring Actinobacteria Biosynthetic Diversity.</title>
        <authorList>
            <person name="Kalkreuter E."/>
            <person name="Kautsar S.A."/>
            <person name="Yang D."/>
            <person name="Bader C.D."/>
            <person name="Teijaro C.N."/>
            <person name="Fluegel L."/>
            <person name="Davis C.M."/>
            <person name="Simpson J.R."/>
            <person name="Lauterbach L."/>
            <person name="Steele A.D."/>
            <person name="Gui C."/>
            <person name="Meng S."/>
            <person name="Li G."/>
            <person name="Viehrig K."/>
            <person name="Ye F."/>
            <person name="Su P."/>
            <person name="Kiefer A.F."/>
            <person name="Nichols A."/>
            <person name="Cepeda A.J."/>
            <person name="Yan W."/>
            <person name="Fan B."/>
            <person name="Jiang Y."/>
            <person name="Adhikari A."/>
            <person name="Zheng C.-J."/>
            <person name="Schuster L."/>
            <person name="Cowan T.M."/>
            <person name="Smanski M.J."/>
            <person name="Chevrette M.G."/>
            <person name="De Carvalho L.P.S."/>
            <person name="Shen B."/>
        </authorList>
    </citation>
    <scope>NUCLEOTIDE SEQUENCE [LARGE SCALE GENOMIC DNA]</scope>
    <source>
        <strain evidence="1 2">NPDC033843</strain>
    </source>
</reference>
<gene>
    <name evidence="1" type="ORF">AB0E89_26125</name>
</gene>
<dbReference type="Proteomes" id="UP001550739">
    <property type="component" value="Unassembled WGS sequence"/>
</dbReference>
<dbReference type="RefSeq" id="WP_334576346.1">
    <property type="nucleotide sequence ID" value="NZ_JBEZVE010000014.1"/>
</dbReference>
<evidence type="ECO:0000313" key="2">
    <source>
        <dbReference type="Proteomes" id="UP001550739"/>
    </source>
</evidence>
<organism evidence="1 2">
    <name type="scientific">Streptomyces sp. 900129855</name>
    <dbReference type="NCBI Taxonomy" id="3155129"/>
    <lineage>
        <taxon>Bacteria</taxon>
        <taxon>Bacillati</taxon>
        <taxon>Actinomycetota</taxon>
        <taxon>Actinomycetes</taxon>
        <taxon>Kitasatosporales</taxon>
        <taxon>Streptomycetaceae</taxon>
        <taxon>Streptomyces</taxon>
    </lineage>
</organism>
<keyword evidence="2" id="KW-1185">Reference proteome</keyword>